<evidence type="ECO:0000313" key="2">
    <source>
        <dbReference type="EMBL" id="MFC2990877.1"/>
    </source>
</evidence>
<evidence type="ECO:0000256" key="1">
    <source>
        <dbReference type="SAM" id="Phobius"/>
    </source>
</evidence>
<gene>
    <name evidence="2" type="ORF">ACFODV_02390</name>
</gene>
<dbReference type="Proteomes" id="UP001595386">
    <property type="component" value="Unassembled WGS sequence"/>
</dbReference>
<accession>A0ABV7B0I3</accession>
<feature type="transmembrane region" description="Helical" evidence="1">
    <location>
        <begin position="65"/>
        <end position="87"/>
    </location>
</feature>
<proteinExistence type="predicted"/>
<keyword evidence="1" id="KW-0812">Transmembrane</keyword>
<organism evidence="2 3">
    <name type="scientific">Halomonas tibetensis</name>
    <dbReference type="NCBI Taxonomy" id="2259590"/>
    <lineage>
        <taxon>Bacteria</taxon>
        <taxon>Pseudomonadati</taxon>
        <taxon>Pseudomonadota</taxon>
        <taxon>Gammaproteobacteria</taxon>
        <taxon>Oceanospirillales</taxon>
        <taxon>Halomonadaceae</taxon>
        <taxon>Halomonas</taxon>
    </lineage>
</organism>
<name>A0ABV7B0I3_9GAMM</name>
<comment type="caution">
    <text evidence="2">The sequence shown here is derived from an EMBL/GenBank/DDBJ whole genome shotgun (WGS) entry which is preliminary data.</text>
</comment>
<dbReference type="EMBL" id="JBHRSQ010000006">
    <property type="protein sequence ID" value="MFC2990877.1"/>
    <property type="molecule type" value="Genomic_DNA"/>
</dbReference>
<keyword evidence="3" id="KW-1185">Reference proteome</keyword>
<feature type="transmembrane region" description="Helical" evidence="1">
    <location>
        <begin position="44"/>
        <end position="60"/>
    </location>
</feature>
<keyword evidence="1" id="KW-1133">Transmembrane helix</keyword>
<sequence>MTQIVIWLIAFVAIFFLTFTRWDSVSPSLDRALPGLLKSHGDNRILWGLSLAVLGATVLVRPVDILLTVLLAVIIGLIGWKLAGWAMNKVDLH</sequence>
<evidence type="ECO:0000313" key="3">
    <source>
        <dbReference type="Proteomes" id="UP001595386"/>
    </source>
</evidence>
<protein>
    <submittedName>
        <fullName evidence="2">Uncharacterized protein</fullName>
    </submittedName>
</protein>
<reference evidence="3" key="1">
    <citation type="journal article" date="2019" name="Int. J. Syst. Evol. Microbiol.">
        <title>The Global Catalogue of Microorganisms (GCM) 10K type strain sequencing project: providing services to taxonomists for standard genome sequencing and annotation.</title>
        <authorList>
            <consortium name="The Broad Institute Genomics Platform"/>
            <consortium name="The Broad Institute Genome Sequencing Center for Infectious Disease"/>
            <person name="Wu L."/>
            <person name="Ma J."/>
        </authorList>
    </citation>
    <scope>NUCLEOTIDE SEQUENCE [LARGE SCALE GENOMIC DNA]</scope>
    <source>
        <strain evidence="3">KCTC 52660</strain>
    </source>
</reference>
<dbReference type="RefSeq" id="WP_379754058.1">
    <property type="nucleotide sequence ID" value="NZ_JBHRSQ010000006.1"/>
</dbReference>
<keyword evidence="1" id="KW-0472">Membrane</keyword>